<protein>
    <recommendedName>
        <fullName evidence="2">YMC020W-like alpha/beta hydrolase domain-containing protein</fullName>
    </recommendedName>
</protein>
<feature type="compositionally biased region" description="Acidic residues" evidence="1">
    <location>
        <begin position="347"/>
        <end position="365"/>
    </location>
</feature>
<dbReference type="PANTHER" id="PTHR47349:SF1">
    <property type="entry name" value="AER328WP"/>
    <property type="match status" value="1"/>
</dbReference>
<comment type="caution">
    <text evidence="3">The sequence shown here is derived from an EMBL/GenBank/DDBJ whole genome shotgun (WGS) entry which is preliminary data.</text>
</comment>
<feature type="region of interest" description="Disordered" evidence="1">
    <location>
        <begin position="1"/>
        <end position="298"/>
    </location>
</feature>
<feature type="region of interest" description="Disordered" evidence="1">
    <location>
        <begin position="347"/>
        <end position="381"/>
    </location>
</feature>
<proteinExistence type="predicted"/>
<feature type="compositionally biased region" description="Low complexity" evidence="1">
    <location>
        <begin position="27"/>
        <end position="47"/>
    </location>
</feature>
<feature type="compositionally biased region" description="Low complexity" evidence="1">
    <location>
        <begin position="366"/>
        <end position="375"/>
    </location>
</feature>
<sequence>MGPRKKSKPNPLADRDRSTTSEAPCDTSSASTQATTTPTPTPSVATPNDSTVLQNGSSDTTTNAPDTPDTPTGPTQAMPTEQKLNTKPSQRWLSGGSWRSKASATVKTASQSIGVSVSGGAASEIPTQEEQKPKDQSPAKFLTKRKSSKADSIPASMTMFNVSSDGSVNEQKDVKPVEPAQNPPNVDEPPLPPDPPKINPAEQQPGTWGWRSWWSRPDGYSEASKISGNEDALGTPLPGVTPSEEPDSAAKELGNAATEDQPRKEQDVEMKDAPAQESQESDMTDMKDADNSISNVPGSRKSWFWSWSSKENAPSIPATAAAPTEYVPDAPNEEILDPLTKPDTQLEEAAQEEAVAEEAVAEEAAAEAPPDEAAVNTTDKKRSNSTAWAFWFKSQPKVEINSDGAVAHKLVGEVAVSDTPSQSHPEPAQFNELEQPKSDAPEVPQEPVVEEPATPKRSFLSFPGRSRAKTAPKDVVTDTPTSSKTVTPSKTSPVLSPTRPDTAPGAQPAPKEVAKTKEEPLNILLPEFQTTYRLVQQPSFWKQLRQYFLGNEPPQPHLHINPAPLRIKKALAIGVHGFFPSPLFRKVIGEPKGTSVRFATAAAASIKTWCEDRGYEPEIDHIALEGEGFIADRVKTLWTLLLNHVAAIRKADFVLVACHSQGVPVAVMLVAKLIQFGCVNSARIGICAMAGINMGPFPEYRTKYLGPIASELFNFGDPKSLVSQMYLAALDEVLRFGVRVTYVGSMDDQLVSLESSTFSVVSHPYIYRAVFVDGRLFTPSFLTHLVGFSLKLRNLGLPDHGLIRELSPHLAGSIYNGEGHSRVYEDPRVYALAIQHALETTSLPVPSGQVRINAAASFAGIQIPVPGAKVDPGNMYKLRVKEYKGSGGSAPGENPYFLPWAMRGLLEEGLVRKELGEEVDELLKRFEEWRPTEKRMKEVKFRLEGVRSKL</sequence>
<dbReference type="AlphaFoldDB" id="A0AAN6LYT9"/>
<feature type="compositionally biased region" description="Polar residues" evidence="1">
    <location>
        <begin position="158"/>
        <end position="169"/>
    </location>
</feature>
<accession>A0AAN6LYT9</accession>
<feature type="compositionally biased region" description="Low complexity" evidence="1">
    <location>
        <begin position="59"/>
        <end position="75"/>
    </location>
</feature>
<feature type="compositionally biased region" description="Polar residues" evidence="1">
    <location>
        <begin position="48"/>
        <end position="58"/>
    </location>
</feature>
<keyword evidence="4" id="KW-1185">Reference proteome</keyword>
<feature type="compositionally biased region" description="Polar residues" evidence="1">
    <location>
        <begin position="77"/>
        <end position="92"/>
    </location>
</feature>
<dbReference type="Proteomes" id="UP001280581">
    <property type="component" value="Unassembled WGS sequence"/>
</dbReference>
<evidence type="ECO:0000313" key="3">
    <source>
        <dbReference type="EMBL" id="KAK3209666.1"/>
    </source>
</evidence>
<feature type="compositionally biased region" description="Low complexity" evidence="1">
    <location>
        <begin position="477"/>
        <end position="494"/>
    </location>
</feature>
<evidence type="ECO:0000256" key="1">
    <source>
        <dbReference type="SAM" id="MobiDB-lite"/>
    </source>
</evidence>
<dbReference type="InterPro" id="IPR058934">
    <property type="entry name" value="YMC020W-like"/>
</dbReference>
<feature type="compositionally biased region" description="Basic and acidic residues" evidence="1">
    <location>
        <begin position="260"/>
        <end position="274"/>
    </location>
</feature>
<feature type="compositionally biased region" description="Low complexity" evidence="1">
    <location>
        <begin position="441"/>
        <end position="452"/>
    </location>
</feature>
<evidence type="ECO:0000259" key="2">
    <source>
        <dbReference type="Pfam" id="PF26147"/>
    </source>
</evidence>
<feature type="domain" description="YMC020W-like alpha/beta hydrolase" evidence="2">
    <location>
        <begin position="525"/>
        <end position="844"/>
    </location>
</feature>
<reference evidence="3 4" key="1">
    <citation type="submission" date="2021-02" db="EMBL/GenBank/DDBJ databases">
        <title>Genome assembly of Pseudopithomyces chartarum.</title>
        <authorList>
            <person name="Jauregui R."/>
            <person name="Singh J."/>
            <person name="Voisey C."/>
        </authorList>
    </citation>
    <scope>NUCLEOTIDE SEQUENCE [LARGE SCALE GENOMIC DNA]</scope>
    <source>
        <strain evidence="3 4">AGR01</strain>
    </source>
</reference>
<organism evidence="3 4">
    <name type="scientific">Pseudopithomyces chartarum</name>
    <dbReference type="NCBI Taxonomy" id="1892770"/>
    <lineage>
        <taxon>Eukaryota</taxon>
        <taxon>Fungi</taxon>
        <taxon>Dikarya</taxon>
        <taxon>Ascomycota</taxon>
        <taxon>Pezizomycotina</taxon>
        <taxon>Dothideomycetes</taxon>
        <taxon>Pleosporomycetidae</taxon>
        <taxon>Pleosporales</taxon>
        <taxon>Massarineae</taxon>
        <taxon>Didymosphaeriaceae</taxon>
        <taxon>Pseudopithomyces</taxon>
    </lineage>
</organism>
<name>A0AAN6LYT9_9PLEO</name>
<evidence type="ECO:0000313" key="4">
    <source>
        <dbReference type="Proteomes" id="UP001280581"/>
    </source>
</evidence>
<dbReference type="PANTHER" id="PTHR47349">
    <property type="entry name" value="CHROMOSOME 8, WHOLE GENOME SHOTGUN SEQUENCE"/>
    <property type="match status" value="1"/>
</dbReference>
<dbReference type="InterPro" id="IPR058933">
    <property type="entry name" value="YMC020W-like_ab_hydrolase"/>
</dbReference>
<dbReference type="EMBL" id="WVTA01000005">
    <property type="protein sequence ID" value="KAK3209666.1"/>
    <property type="molecule type" value="Genomic_DNA"/>
</dbReference>
<feature type="region of interest" description="Disordered" evidence="1">
    <location>
        <begin position="416"/>
        <end position="518"/>
    </location>
</feature>
<gene>
    <name evidence="3" type="ORF">GRF29_44g289820</name>
</gene>
<feature type="compositionally biased region" description="Pro residues" evidence="1">
    <location>
        <begin position="186"/>
        <end position="198"/>
    </location>
</feature>
<feature type="compositionally biased region" description="Low complexity" evidence="1">
    <location>
        <begin position="109"/>
        <end position="123"/>
    </location>
</feature>
<dbReference type="Pfam" id="PF26147">
    <property type="entry name" value="AB_HYDROLASE_YMC0-YMC35"/>
    <property type="match status" value="1"/>
</dbReference>